<dbReference type="InterPro" id="IPR028974">
    <property type="entry name" value="TSP_type-3_rpt"/>
</dbReference>
<feature type="non-terminal residue" evidence="1">
    <location>
        <position position="1"/>
    </location>
</feature>
<dbReference type="Proteomes" id="UP001497623">
    <property type="component" value="Unassembled WGS sequence"/>
</dbReference>
<comment type="caution">
    <text evidence="1">The sequence shown here is derived from an EMBL/GenBank/DDBJ whole genome shotgun (WGS) entry which is preliminary data.</text>
</comment>
<evidence type="ECO:0000313" key="2">
    <source>
        <dbReference type="Proteomes" id="UP001497623"/>
    </source>
</evidence>
<protein>
    <submittedName>
        <fullName evidence="1">Uncharacterized protein</fullName>
    </submittedName>
</protein>
<sequence length="231" mass="24775">VQECEGYDNIISTMMSLTTPTNVVNTCTVTEDEIKEFTQICRGLDNDAPSNLIDECVFDCGIATQAGNQTLATEWLNVSKEKIKGEKQQKKETVVYREAPTCDGTMMKSCMRNGGSCVGKPFTANCKGGSLDKNGCKSKHCRCCIPDCSTRGGCDVNAKCILPNGATTHICKCNVGSAGNGKLCGSDQDLDGYPDIELKCKDVHCRKDNCPIKPNSGQEDVDDNGVGDACD</sequence>
<dbReference type="Gene3D" id="4.10.1080.10">
    <property type="entry name" value="TSP type-3 repeat"/>
    <property type="match status" value="1"/>
</dbReference>
<dbReference type="PANTHER" id="PTHR10199:SF100">
    <property type="entry name" value="THROMBOSPONDIN, ISOFORM A"/>
    <property type="match status" value="1"/>
</dbReference>
<reference evidence="1 2" key="1">
    <citation type="submission" date="2024-05" db="EMBL/GenBank/DDBJ databases">
        <authorList>
            <person name="Wallberg A."/>
        </authorList>
    </citation>
    <scope>NUCLEOTIDE SEQUENCE [LARGE SCALE GENOMIC DNA]</scope>
</reference>
<dbReference type="PANTHER" id="PTHR10199">
    <property type="entry name" value="THROMBOSPONDIN"/>
    <property type="match status" value="1"/>
</dbReference>
<gene>
    <name evidence="1" type="ORF">MNOR_LOCUS39713</name>
</gene>
<dbReference type="AlphaFoldDB" id="A0AAV2SR51"/>
<evidence type="ECO:0000313" key="1">
    <source>
        <dbReference type="EMBL" id="CAL4230040.1"/>
    </source>
</evidence>
<feature type="non-terminal residue" evidence="1">
    <location>
        <position position="231"/>
    </location>
</feature>
<dbReference type="EMBL" id="CAXKWB010107557">
    <property type="protein sequence ID" value="CAL4230040.1"/>
    <property type="molecule type" value="Genomic_DNA"/>
</dbReference>
<name>A0AAV2SR51_MEGNR</name>
<accession>A0AAV2SR51</accession>
<dbReference type="GO" id="GO:0005509">
    <property type="term" value="F:calcium ion binding"/>
    <property type="evidence" value="ECO:0007669"/>
    <property type="project" value="InterPro"/>
</dbReference>
<organism evidence="1 2">
    <name type="scientific">Meganyctiphanes norvegica</name>
    <name type="common">Northern krill</name>
    <name type="synonym">Thysanopoda norvegica</name>
    <dbReference type="NCBI Taxonomy" id="48144"/>
    <lineage>
        <taxon>Eukaryota</taxon>
        <taxon>Metazoa</taxon>
        <taxon>Ecdysozoa</taxon>
        <taxon>Arthropoda</taxon>
        <taxon>Crustacea</taxon>
        <taxon>Multicrustacea</taxon>
        <taxon>Malacostraca</taxon>
        <taxon>Eumalacostraca</taxon>
        <taxon>Eucarida</taxon>
        <taxon>Euphausiacea</taxon>
        <taxon>Euphausiidae</taxon>
        <taxon>Meganyctiphanes</taxon>
    </lineage>
</organism>
<proteinExistence type="predicted"/>
<keyword evidence="2" id="KW-1185">Reference proteome</keyword>